<evidence type="ECO:0000313" key="4">
    <source>
        <dbReference type="EMBL" id="TMR36101.1"/>
    </source>
</evidence>
<name>A0A5S4GUB3_9ACTN</name>
<comment type="caution">
    <text evidence="4">The sequence shown here is derived from an EMBL/GenBank/DDBJ whole genome shotgun (WGS) entry which is preliminary data.</text>
</comment>
<dbReference type="InterPro" id="IPR008462">
    <property type="entry name" value="CsbD"/>
</dbReference>
<evidence type="ECO:0000313" key="5">
    <source>
        <dbReference type="Proteomes" id="UP000306628"/>
    </source>
</evidence>
<proteinExistence type="inferred from homology"/>
<evidence type="ECO:0000259" key="3">
    <source>
        <dbReference type="Pfam" id="PF05532"/>
    </source>
</evidence>
<gene>
    <name evidence="4" type="ORF">ETD85_11940</name>
</gene>
<dbReference type="EMBL" id="VCKX01000027">
    <property type="protein sequence ID" value="TMR36101.1"/>
    <property type="molecule type" value="Genomic_DNA"/>
</dbReference>
<reference evidence="4 5" key="1">
    <citation type="submission" date="2019-05" db="EMBL/GenBank/DDBJ databases">
        <title>Draft genome sequence of Nonomuraea zeae DSM 100528.</title>
        <authorList>
            <person name="Saricaoglu S."/>
            <person name="Isik K."/>
        </authorList>
    </citation>
    <scope>NUCLEOTIDE SEQUENCE [LARGE SCALE GENOMIC DNA]</scope>
    <source>
        <strain evidence="4 5">DSM 100528</strain>
    </source>
</reference>
<dbReference type="Gene3D" id="1.10.1470.10">
    <property type="entry name" value="YjbJ"/>
    <property type="match status" value="1"/>
</dbReference>
<dbReference type="Proteomes" id="UP000306628">
    <property type="component" value="Unassembled WGS sequence"/>
</dbReference>
<organism evidence="4 5">
    <name type="scientific">Nonomuraea zeae</name>
    <dbReference type="NCBI Taxonomy" id="1642303"/>
    <lineage>
        <taxon>Bacteria</taxon>
        <taxon>Bacillati</taxon>
        <taxon>Actinomycetota</taxon>
        <taxon>Actinomycetes</taxon>
        <taxon>Streptosporangiales</taxon>
        <taxon>Streptosporangiaceae</taxon>
        <taxon>Nonomuraea</taxon>
    </lineage>
</organism>
<feature type="region of interest" description="Disordered" evidence="2">
    <location>
        <begin position="1"/>
        <end position="57"/>
    </location>
</feature>
<protein>
    <submittedName>
        <fullName evidence="4">CsbD family protein</fullName>
    </submittedName>
</protein>
<dbReference type="RefSeq" id="WP_138689723.1">
    <property type="nucleotide sequence ID" value="NZ_JBHSAZ010000089.1"/>
</dbReference>
<evidence type="ECO:0000256" key="1">
    <source>
        <dbReference type="ARBA" id="ARBA00009129"/>
    </source>
</evidence>
<dbReference type="AlphaFoldDB" id="A0A5S4GUB3"/>
<accession>A0A5S4GUB3</accession>
<dbReference type="OrthoDB" id="2143260at2"/>
<dbReference type="SUPFAM" id="SSF69047">
    <property type="entry name" value="Hypothetical protein YjbJ"/>
    <property type="match status" value="1"/>
</dbReference>
<sequence length="57" mass="6446">MSLSRKIRDKAQAVRGWARQRFGRATGNQRLQTEGKSDRVMGNLKQAGGKVKDAFKR</sequence>
<dbReference type="InterPro" id="IPR036629">
    <property type="entry name" value="YjbJ_sf"/>
</dbReference>
<dbReference type="Pfam" id="PF05532">
    <property type="entry name" value="CsbD"/>
    <property type="match status" value="1"/>
</dbReference>
<comment type="similarity">
    <text evidence="1">Belongs to the UPF0337 (CsbD) family.</text>
</comment>
<keyword evidence="5" id="KW-1185">Reference proteome</keyword>
<feature type="domain" description="CsbD-like" evidence="3">
    <location>
        <begin position="6"/>
        <end position="57"/>
    </location>
</feature>
<evidence type="ECO:0000256" key="2">
    <source>
        <dbReference type="SAM" id="MobiDB-lite"/>
    </source>
</evidence>